<evidence type="ECO:0000313" key="2">
    <source>
        <dbReference type="EMBL" id="TKA95761.1"/>
    </source>
</evidence>
<name>A0A4U0Z0D3_9RHOB</name>
<proteinExistence type="predicted"/>
<dbReference type="Proteomes" id="UP000306340">
    <property type="component" value="Unassembled WGS sequence"/>
</dbReference>
<accession>A0A4U0Z0D3</accession>
<gene>
    <name evidence="2" type="ORF">FAZ78_15190</name>
</gene>
<reference evidence="2 3" key="1">
    <citation type="submission" date="2019-04" db="EMBL/GenBank/DDBJ databases">
        <title>Crypto-aerobic microbial life in anoxic (sulfidic) marine sediments.</title>
        <authorList>
            <person name="Bhattacharya S."/>
            <person name="Roy C."/>
            <person name="Mondal N."/>
            <person name="Sarkar J."/>
            <person name="Mandal S."/>
            <person name="Rameez M.J."/>
            <person name="Ghosh W."/>
        </authorList>
    </citation>
    <scope>NUCLEOTIDE SEQUENCE [LARGE SCALE GENOMIC DNA]</scope>
    <source>
        <strain evidence="2 3">SBBC</strain>
    </source>
</reference>
<organism evidence="2 3">
    <name type="scientific">Cereibacter changlensis</name>
    <dbReference type="NCBI Taxonomy" id="402884"/>
    <lineage>
        <taxon>Bacteria</taxon>
        <taxon>Pseudomonadati</taxon>
        <taxon>Pseudomonadota</taxon>
        <taxon>Alphaproteobacteria</taxon>
        <taxon>Rhodobacterales</taxon>
        <taxon>Paracoccaceae</taxon>
        <taxon>Cereibacter</taxon>
    </lineage>
</organism>
<evidence type="ECO:0000313" key="3">
    <source>
        <dbReference type="Proteomes" id="UP000306340"/>
    </source>
</evidence>
<dbReference type="EMBL" id="SWAU01000152">
    <property type="protein sequence ID" value="TKA95761.1"/>
    <property type="molecule type" value="Genomic_DNA"/>
</dbReference>
<sequence>MIDLAPQPVWINGKLVAPKGWISPEAREAMRAVVAEYPLYLKGYLTAPQEGYLNQSSQPDAAPDDTPRGLIVDPFNGQR</sequence>
<comment type="caution">
    <text evidence="2">The sequence shown here is derived from an EMBL/GenBank/DDBJ whole genome shotgun (WGS) entry which is preliminary data.</text>
</comment>
<dbReference type="RefSeq" id="WP_136793346.1">
    <property type="nucleotide sequence ID" value="NZ_SWAU01000152.1"/>
</dbReference>
<feature type="region of interest" description="Disordered" evidence="1">
    <location>
        <begin position="51"/>
        <end position="79"/>
    </location>
</feature>
<protein>
    <submittedName>
        <fullName evidence="2">Uncharacterized protein</fullName>
    </submittedName>
</protein>
<dbReference type="AlphaFoldDB" id="A0A4U0Z0D3"/>
<evidence type="ECO:0000256" key="1">
    <source>
        <dbReference type="SAM" id="MobiDB-lite"/>
    </source>
</evidence>